<dbReference type="InterPro" id="IPR036282">
    <property type="entry name" value="Glutathione-S-Trfase_C_sf"/>
</dbReference>
<dbReference type="RefSeq" id="WP_092363097.1">
    <property type="nucleotide sequence ID" value="NZ_BMGV01000002.1"/>
</dbReference>
<evidence type="ECO:0000259" key="2">
    <source>
        <dbReference type="PROSITE" id="PS50404"/>
    </source>
</evidence>
<feature type="domain" description="GST C-terminal" evidence="3">
    <location>
        <begin position="87"/>
        <end position="213"/>
    </location>
</feature>
<sequence length="227" mass="25059">MSDALRLHFAPDNASLIVRLVLEELGQPYETVLVDRAARAQDGAAYRAINPAGLIPALETPQGPIFETAAILLWLADRHGRLAPRPDSPQRGRFLSWLFFTSNTLHAYLRVLFYPDRYAADAGALHKRLRIHLALLDAEAANGPDWLSPDAPSVLTWYLACLLRWMALYPKAGNRDWFALADTPQLQRIFVALEARPPTRAAITAEGLGPRPFTAPVHPTPPEGSAT</sequence>
<name>A0A1H6TB39_9RHOB</name>
<dbReference type="STRING" id="1227549.SAMN05444007_102298"/>
<dbReference type="Proteomes" id="UP000199379">
    <property type="component" value="Unassembled WGS sequence"/>
</dbReference>
<gene>
    <name evidence="4" type="ORF">SAMN05444007_102298</name>
</gene>
<dbReference type="SUPFAM" id="SSF47616">
    <property type="entry name" value="GST C-terminal domain-like"/>
    <property type="match status" value="1"/>
</dbReference>
<feature type="compositionally biased region" description="Pro residues" evidence="1">
    <location>
        <begin position="218"/>
        <end position="227"/>
    </location>
</feature>
<keyword evidence="5" id="KW-1185">Reference proteome</keyword>
<evidence type="ECO:0000313" key="4">
    <source>
        <dbReference type="EMBL" id="SEI76476.1"/>
    </source>
</evidence>
<dbReference type="GO" id="GO:0016740">
    <property type="term" value="F:transferase activity"/>
    <property type="evidence" value="ECO:0007669"/>
    <property type="project" value="UniProtKB-KW"/>
</dbReference>
<proteinExistence type="predicted"/>
<keyword evidence="4" id="KW-0808">Transferase</keyword>
<dbReference type="InterPro" id="IPR040079">
    <property type="entry name" value="Glutathione_S-Trfase"/>
</dbReference>
<dbReference type="Gene3D" id="3.40.30.10">
    <property type="entry name" value="Glutaredoxin"/>
    <property type="match status" value="1"/>
</dbReference>
<dbReference type="InterPro" id="IPR010987">
    <property type="entry name" value="Glutathione-S-Trfase_C-like"/>
</dbReference>
<dbReference type="Gene3D" id="1.20.1050.10">
    <property type="match status" value="1"/>
</dbReference>
<evidence type="ECO:0000256" key="1">
    <source>
        <dbReference type="SAM" id="MobiDB-lite"/>
    </source>
</evidence>
<feature type="region of interest" description="Disordered" evidence="1">
    <location>
        <begin position="204"/>
        <end position="227"/>
    </location>
</feature>
<evidence type="ECO:0000313" key="5">
    <source>
        <dbReference type="Proteomes" id="UP000199379"/>
    </source>
</evidence>
<dbReference type="PANTHER" id="PTHR44051:SF8">
    <property type="entry name" value="GLUTATHIONE S-TRANSFERASE GSTA"/>
    <property type="match status" value="1"/>
</dbReference>
<evidence type="ECO:0000259" key="3">
    <source>
        <dbReference type="PROSITE" id="PS50405"/>
    </source>
</evidence>
<dbReference type="SFLD" id="SFLDS00019">
    <property type="entry name" value="Glutathione_Transferase_(cytos"/>
    <property type="match status" value="1"/>
</dbReference>
<dbReference type="InterPro" id="IPR004045">
    <property type="entry name" value="Glutathione_S-Trfase_N"/>
</dbReference>
<dbReference type="PANTHER" id="PTHR44051">
    <property type="entry name" value="GLUTATHIONE S-TRANSFERASE-RELATED"/>
    <property type="match status" value="1"/>
</dbReference>
<organism evidence="4 5">
    <name type="scientific">Cribrihabitans marinus</name>
    <dbReference type="NCBI Taxonomy" id="1227549"/>
    <lineage>
        <taxon>Bacteria</taxon>
        <taxon>Pseudomonadati</taxon>
        <taxon>Pseudomonadota</taxon>
        <taxon>Alphaproteobacteria</taxon>
        <taxon>Rhodobacterales</taxon>
        <taxon>Paracoccaceae</taxon>
        <taxon>Cribrihabitans</taxon>
    </lineage>
</organism>
<accession>A0A1H6TB39</accession>
<protein>
    <submittedName>
        <fullName evidence="4">Glutathione S-transferase</fullName>
    </submittedName>
</protein>
<dbReference type="OrthoDB" id="7583243at2"/>
<dbReference type="AlphaFoldDB" id="A0A1H6TB39"/>
<dbReference type="InterPro" id="IPR036249">
    <property type="entry name" value="Thioredoxin-like_sf"/>
</dbReference>
<dbReference type="SFLD" id="SFLDG00358">
    <property type="entry name" value="Main_(cytGST)"/>
    <property type="match status" value="1"/>
</dbReference>
<dbReference type="PROSITE" id="PS50405">
    <property type="entry name" value="GST_CTER"/>
    <property type="match status" value="1"/>
</dbReference>
<dbReference type="CDD" id="cd03057">
    <property type="entry name" value="GST_N_Beta"/>
    <property type="match status" value="1"/>
</dbReference>
<dbReference type="EMBL" id="FNYD01000002">
    <property type="protein sequence ID" value="SEI76476.1"/>
    <property type="molecule type" value="Genomic_DNA"/>
</dbReference>
<dbReference type="SUPFAM" id="SSF52833">
    <property type="entry name" value="Thioredoxin-like"/>
    <property type="match status" value="1"/>
</dbReference>
<dbReference type="PROSITE" id="PS50404">
    <property type="entry name" value="GST_NTER"/>
    <property type="match status" value="1"/>
</dbReference>
<reference evidence="4 5" key="1">
    <citation type="submission" date="2016-10" db="EMBL/GenBank/DDBJ databases">
        <authorList>
            <person name="de Groot N.N."/>
        </authorList>
    </citation>
    <scope>NUCLEOTIDE SEQUENCE [LARGE SCALE GENOMIC DNA]</scope>
    <source>
        <strain evidence="4 5">DSM 29340</strain>
    </source>
</reference>
<dbReference type="Pfam" id="PF13409">
    <property type="entry name" value="GST_N_2"/>
    <property type="match status" value="1"/>
</dbReference>
<feature type="domain" description="GST N-terminal" evidence="2">
    <location>
        <begin position="2"/>
        <end position="83"/>
    </location>
</feature>